<sequence length="146" mass="16466">MVHHLNEVREVAFVLVDDSELDGEVFRRALVKHNLERPIHFVTDPTCAIASLHEQLELRPNRSLIVFLDLNMPGVSGHDVLKEIRNDPKLASSLVFVLTTSDHERDVRLAYSQNVAGYFTKANMDKLIEAMKPFAEGVLPPPVNLD</sequence>
<evidence type="ECO:0000256" key="1">
    <source>
        <dbReference type="PROSITE-ProRule" id="PRU00169"/>
    </source>
</evidence>
<organism evidence="3 4">
    <name type="scientific">Neorhodopirellula lusitana</name>
    <dbReference type="NCBI Taxonomy" id="445327"/>
    <lineage>
        <taxon>Bacteria</taxon>
        <taxon>Pseudomonadati</taxon>
        <taxon>Planctomycetota</taxon>
        <taxon>Planctomycetia</taxon>
        <taxon>Pirellulales</taxon>
        <taxon>Pirellulaceae</taxon>
        <taxon>Neorhodopirellula</taxon>
    </lineage>
</organism>
<feature type="modified residue" description="4-aspartylphosphate" evidence="1">
    <location>
        <position position="69"/>
    </location>
</feature>
<comment type="caution">
    <text evidence="3">The sequence shown here is derived from an EMBL/GenBank/DDBJ whole genome shotgun (WGS) entry which is preliminary data.</text>
</comment>
<keyword evidence="1" id="KW-0597">Phosphoprotein</keyword>
<dbReference type="InterPro" id="IPR052893">
    <property type="entry name" value="TCS_response_regulator"/>
</dbReference>
<dbReference type="InterPro" id="IPR011006">
    <property type="entry name" value="CheY-like_superfamily"/>
</dbReference>
<keyword evidence="4" id="KW-1185">Reference proteome</keyword>
<accession>A0ABY1Q8X8</accession>
<dbReference type="EMBL" id="FXUG01000008">
    <property type="protein sequence ID" value="SMP63485.1"/>
    <property type="molecule type" value="Genomic_DNA"/>
</dbReference>
<dbReference type="InterPro" id="IPR001789">
    <property type="entry name" value="Sig_transdc_resp-reg_receiver"/>
</dbReference>
<name>A0ABY1Q8X8_9BACT</name>
<evidence type="ECO:0000259" key="2">
    <source>
        <dbReference type="PROSITE" id="PS50110"/>
    </source>
</evidence>
<evidence type="ECO:0000313" key="3">
    <source>
        <dbReference type="EMBL" id="SMP63485.1"/>
    </source>
</evidence>
<dbReference type="SMART" id="SM00448">
    <property type="entry name" value="REC"/>
    <property type="match status" value="1"/>
</dbReference>
<evidence type="ECO:0000313" key="4">
    <source>
        <dbReference type="Proteomes" id="UP001158067"/>
    </source>
</evidence>
<protein>
    <recommendedName>
        <fullName evidence="2">Response regulatory domain-containing protein</fullName>
    </recommendedName>
</protein>
<dbReference type="PANTHER" id="PTHR44520">
    <property type="entry name" value="RESPONSE REGULATOR RCP1-RELATED"/>
    <property type="match status" value="1"/>
</dbReference>
<gene>
    <name evidence="3" type="ORF">SAMN06265222_10887</name>
</gene>
<dbReference type="SUPFAM" id="SSF52172">
    <property type="entry name" value="CheY-like"/>
    <property type="match status" value="1"/>
</dbReference>
<dbReference type="PANTHER" id="PTHR44520:SF2">
    <property type="entry name" value="RESPONSE REGULATOR RCP1"/>
    <property type="match status" value="1"/>
</dbReference>
<dbReference type="RefSeq" id="WP_283433462.1">
    <property type="nucleotide sequence ID" value="NZ_CAWLDM010000001.1"/>
</dbReference>
<proteinExistence type="predicted"/>
<dbReference type="Proteomes" id="UP001158067">
    <property type="component" value="Unassembled WGS sequence"/>
</dbReference>
<feature type="domain" description="Response regulatory" evidence="2">
    <location>
        <begin position="12"/>
        <end position="136"/>
    </location>
</feature>
<reference evidence="3 4" key="1">
    <citation type="submission" date="2017-05" db="EMBL/GenBank/DDBJ databases">
        <authorList>
            <person name="Varghese N."/>
            <person name="Submissions S."/>
        </authorList>
    </citation>
    <scope>NUCLEOTIDE SEQUENCE [LARGE SCALE GENOMIC DNA]</scope>
    <source>
        <strain evidence="3 4">DSM 25457</strain>
    </source>
</reference>
<dbReference type="Pfam" id="PF00072">
    <property type="entry name" value="Response_reg"/>
    <property type="match status" value="1"/>
</dbReference>
<dbReference type="PROSITE" id="PS50110">
    <property type="entry name" value="RESPONSE_REGULATORY"/>
    <property type="match status" value="1"/>
</dbReference>
<dbReference type="Gene3D" id="3.40.50.2300">
    <property type="match status" value="1"/>
</dbReference>